<keyword evidence="2" id="KW-1003">Cell membrane</keyword>
<keyword evidence="5 6" id="KW-0472">Membrane</keyword>
<feature type="transmembrane region" description="Helical" evidence="6">
    <location>
        <begin position="94"/>
        <end position="113"/>
    </location>
</feature>
<evidence type="ECO:0008006" key="8">
    <source>
        <dbReference type="Google" id="ProtNLM"/>
    </source>
</evidence>
<gene>
    <name evidence="7" type="ORF">METZ01_LOCUS382676</name>
</gene>
<evidence type="ECO:0000256" key="4">
    <source>
        <dbReference type="ARBA" id="ARBA00022989"/>
    </source>
</evidence>
<dbReference type="GO" id="GO:0022857">
    <property type="term" value="F:transmembrane transporter activity"/>
    <property type="evidence" value="ECO:0007669"/>
    <property type="project" value="InterPro"/>
</dbReference>
<feature type="transmembrane region" description="Helical" evidence="6">
    <location>
        <begin position="133"/>
        <end position="159"/>
    </location>
</feature>
<feature type="transmembrane region" description="Helical" evidence="6">
    <location>
        <begin position="60"/>
        <end position="82"/>
    </location>
</feature>
<evidence type="ECO:0000256" key="2">
    <source>
        <dbReference type="ARBA" id="ARBA00022475"/>
    </source>
</evidence>
<dbReference type="CDD" id="cd06580">
    <property type="entry name" value="TM_PBP1_transp_TpRbsC_like"/>
    <property type="match status" value="1"/>
</dbReference>
<sequence length="281" mass="29949">MNEGLIIAIIIGISVASVPLIFAAIGELVVERSGVLNLGVEGMMIVGALAGFVVEFHTESSLLAVLAALLAGMAIAAIFAFLTQILLTNHVATGLALTLFGLGIAAFVGRSYTEENIELISEVHIPLISDLPVIGPLLFSYNPLVYLAFFMVFLVWWFLFKTKQGLILRAIGDNHDAAHAIGHNVIRYRVLAILFGGAMAGIGGAFLSLVQVPIWGEGMTAGRGWIALALVVFSSWQPFKVILGALIFGGITVLQLHAQGFDIRISAAYMSMLPYLATIVI</sequence>
<proteinExistence type="predicted"/>
<evidence type="ECO:0000256" key="6">
    <source>
        <dbReference type="SAM" id="Phobius"/>
    </source>
</evidence>
<dbReference type="AlphaFoldDB" id="A0A382U730"/>
<dbReference type="InterPro" id="IPR001851">
    <property type="entry name" value="ABC_transp_permease"/>
</dbReference>
<feature type="transmembrane region" description="Helical" evidence="6">
    <location>
        <begin position="35"/>
        <end position="54"/>
    </location>
</feature>
<accession>A0A382U730</accession>
<dbReference type="EMBL" id="UINC01141840">
    <property type="protein sequence ID" value="SVD29822.1"/>
    <property type="molecule type" value="Genomic_DNA"/>
</dbReference>
<name>A0A382U730_9ZZZZ</name>
<keyword evidence="4 6" id="KW-1133">Transmembrane helix</keyword>
<evidence type="ECO:0000256" key="1">
    <source>
        <dbReference type="ARBA" id="ARBA00004651"/>
    </source>
</evidence>
<organism evidence="7">
    <name type="scientific">marine metagenome</name>
    <dbReference type="NCBI Taxonomy" id="408172"/>
    <lineage>
        <taxon>unclassified sequences</taxon>
        <taxon>metagenomes</taxon>
        <taxon>ecological metagenomes</taxon>
    </lineage>
</organism>
<evidence type="ECO:0000313" key="7">
    <source>
        <dbReference type="EMBL" id="SVD29822.1"/>
    </source>
</evidence>
<keyword evidence="3 6" id="KW-0812">Transmembrane</keyword>
<dbReference type="PANTHER" id="PTHR43370">
    <property type="entry name" value="SUGAR ABC TRANSPORTER INTEGRAL MEMBRANE PROTEIN-RELATED"/>
    <property type="match status" value="1"/>
</dbReference>
<evidence type="ECO:0000256" key="3">
    <source>
        <dbReference type="ARBA" id="ARBA00022692"/>
    </source>
</evidence>
<evidence type="ECO:0000256" key="5">
    <source>
        <dbReference type="ARBA" id="ARBA00023136"/>
    </source>
</evidence>
<reference evidence="7" key="1">
    <citation type="submission" date="2018-05" db="EMBL/GenBank/DDBJ databases">
        <authorList>
            <person name="Lanie J.A."/>
            <person name="Ng W.-L."/>
            <person name="Kazmierczak K.M."/>
            <person name="Andrzejewski T.M."/>
            <person name="Davidsen T.M."/>
            <person name="Wayne K.J."/>
            <person name="Tettelin H."/>
            <person name="Glass J.I."/>
            <person name="Rusch D."/>
            <person name="Podicherti R."/>
            <person name="Tsui H.-C.T."/>
            <person name="Winkler M.E."/>
        </authorList>
    </citation>
    <scope>NUCLEOTIDE SEQUENCE</scope>
</reference>
<dbReference type="PANTHER" id="PTHR43370:SF2">
    <property type="entry name" value="ABC TRANSPORTER PERMEASE PROTEIN"/>
    <property type="match status" value="1"/>
</dbReference>
<feature type="transmembrane region" description="Helical" evidence="6">
    <location>
        <begin position="6"/>
        <end position="28"/>
    </location>
</feature>
<protein>
    <recommendedName>
        <fullName evidence="8">ABC transporter permease</fullName>
    </recommendedName>
</protein>
<feature type="non-terminal residue" evidence="7">
    <location>
        <position position="281"/>
    </location>
</feature>
<feature type="transmembrane region" description="Helical" evidence="6">
    <location>
        <begin position="190"/>
        <end position="214"/>
    </location>
</feature>
<dbReference type="GO" id="GO:0005886">
    <property type="term" value="C:plasma membrane"/>
    <property type="evidence" value="ECO:0007669"/>
    <property type="project" value="UniProtKB-SubCell"/>
</dbReference>
<comment type="subcellular location">
    <subcellularLocation>
        <location evidence="1">Cell membrane</location>
        <topology evidence="1">Multi-pass membrane protein</topology>
    </subcellularLocation>
</comment>
<dbReference type="Pfam" id="PF02653">
    <property type="entry name" value="BPD_transp_2"/>
    <property type="match status" value="1"/>
</dbReference>
<feature type="transmembrane region" description="Helical" evidence="6">
    <location>
        <begin position="226"/>
        <end position="254"/>
    </location>
</feature>